<dbReference type="SMART" id="SM00355">
    <property type="entry name" value="ZnF_C2H2"/>
    <property type="match status" value="19"/>
</dbReference>
<keyword evidence="15" id="KW-1185">Reference proteome</keyword>
<keyword evidence="10" id="KW-0539">Nucleus</keyword>
<organism evidence="14 15">
    <name type="scientific">Patella caerulea</name>
    <name type="common">Rayed Mediterranean limpet</name>
    <dbReference type="NCBI Taxonomy" id="87958"/>
    <lineage>
        <taxon>Eukaryota</taxon>
        <taxon>Metazoa</taxon>
        <taxon>Spiralia</taxon>
        <taxon>Lophotrochozoa</taxon>
        <taxon>Mollusca</taxon>
        <taxon>Gastropoda</taxon>
        <taxon>Patellogastropoda</taxon>
        <taxon>Patelloidea</taxon>
        <taxon>Patellidae</taxon>
        <taxon>Patella</taxon>
    </lineage>
</organism>
<evidence type="ECO:0000256" key="11">
    <source>
        <dbReference type="PROSITE-ProRule" id="PRU00042"/>
    </source>
</evidence>
<comment type="caution">
    <text evidence="14">The sequence shown here is derived from an EMBL/GenBank/DDBJ whole genome shotgun (WGS) entry which is preliminary data.</text>
</comment>
<feature type="domain" description="C2H2-type" evidence="13">
    <location>
        <begin position="894"/>
        <end position="921"/>
    </location>
</feature>
<dbReference type="Gene3D" id="3.30.160.60">
    <property type="entry name" value="Classic Zinc Finger"/>
    <property type="match status" value="9"/>
</dbReference>
<feature type="domain" description="C2H2-type" evidence="13">
    <location>
        <begin position="839"/>
        <end position="865"/>
    </location>
</feature>
<gene>
    <name evidence="14" type="ORF">SNE40_008090</name>
</gene>
<dbReference type="Pfam" id="PF00096">
    <property type="entry name" value="zf-C2H2"/>
    <property type="match status" value="1"/>
</dbReference>
<evidence type="ECO:0000313" key="15">
    <source>
        <dbReference type="Proteomes" id="UP001347796"/>
    </source>
</evidence>
<dbReference type="EMBL" id="JAZGQO010000006">
    <property type="protein sequence ID" value="KAK6185964.1"/>
    <property type="molecule type" value="Genomic_DNA"/>
</dbReference>
<evidence type="ECO:0000256" key="5">
    <source>
        <dbReference type="ARBA" id="ARBA00022771"/>
    </source>
</evidence>
<feature type="domain" description="C2H2-type" evidence="13">
    <location>
        <begin position="949"/>
        <end position="978"/>
    </location>
</feature>
<evidence type="ECO:0000256" key="6">
    <source>
        <dbReference type="ARBA" id="ARBA00022833"/>
    </source>
</evidence>
<feature type="domain" description="C2H2-type" evidence="13">
    <location>
        <begin position="1007"/>
        <end position="1034"/>
    </location>
</feature>
<feature type="domain" description="C2H2-type" evidence="13">
    <location>
        <begin position="979"/>
        <end position="1006"/>
    </location>
</feature>
<feature type="region of interest" description="Disordered" evidence="12">
    <location>
        <begin position="351"/>
        <end position="436"/>
    </location>
</feature>
<keyword evidence="5 11" id="KW-0863">Zinc-finger</keyword>
<evidence type="ECO:0000256" key="12">
    <source>
        <dbReference type="SAM" id="MobiDB-lite"/>
    </source>
</evidence>
<dbReference type="InterPro" id="IPR036236">
    <property type="entry name" value="Znf_C2H2_sf"/>
</dbReference>
<keyword evidence="8" id="KW-0238">DNA-binding</keyword>
<accession>A0AAN8K0G3</accession>
<protein>
    <recommendedName>
        <fullName evidence="13">C2H2-type domain-containing protein</fullName>
    </recommendedName>
</protein>
<dbReference type="FunFam" id="3.30.160.60:FF:001370">
    <property type="entry name" value="Zinc finger protein"/>
    <property type="match status" value="1"/>
</dbReference>
<dbReference type="GO" id="GO:0003690">
    <property type="term" value="F:double-stranded DNA binding"/>
    <property type="evidence" value="ECO:0007669"/>
    <property type="project" value="UniProtKB-ARBA"/>
</dbReference>
<feature type="compositionally biased region" description="Basic and acidic residues" evidence="12">
    <location>
        <begin position="359"/>
        <end position="369"/>
    </location>
</feature>
<feature type="compositionally biased region" description="Acidic residues" evidence="12">
    <location>
        <begin position="252"/>
        <end position="261"/>
    </location>
</feature>
<dbReference type="PROSITE" id="PS00028">
    <property type="entry name" value="ZINC_FINGER_C2H2_1"/>
    <property type="match status" value="9"/>
</dbReference>
<evidence type="ECO:0000256" key="10">
    <source>
        <dbReference type="ARBA" id="ARBA00023242"/>
    </source>
</evidence>
<feature type="domain" description="C2H2-type" evidence="13">
    <location>
        <begin position="866"/>
        <end position="893"/>
    </location>
</feature>
<dbReference type="PANTHER" id="PTHR24379">
    <property type="entry name" value="KRAB AND ZINC FINGER DOMAIN-CONTAINING"/>
    <property type="match status" value="1"/>
</dbReference>
<evidence type="ECO:0000256" key="4">
    <source>
        <dbReference type="ARBA" id="ARBA00022737"/>
    </source>
</evidence>
<proteinExistence type="inferred from homology"/>
<dbReference type="PROSITE" id="PS50157">
    <property type="entry name" value="ZINC_FINGER_C2H2_2"/>
    <property type="match status" value="11"/>
</dbReference>
<keyword evidence="6" id="KW-0862">Zinc</keyword>
<evidence type="ECO:0000256" key="9">
    <source>
        <dbReference type="ARBA" id="ARBA00023163"/>
    </source>
</evidence>
<name>A0AAN8K0G3_PATCE</name>
<keyword evidence="9" id="KW-0804">Transcription</keyword>
<feature type="compositionally biased region" description="Low complexity" evidence="12">
    <location>
        <begin position="292"/>
        <end position="303"/>
    </location>
</feature>
<comment type="subcellular location">
    <subcellularLocation>
        <location evidence="1">Nucleus</location>
    </subcellularLocation>
</comment>
<feature type="region of interest" description="Disordered" evidence="12">
    <location>
        <begin position="250"/>
        <end position="320"/>
    </location>
</feature>
<evidence type="ECO:0000256" key="2">
    <source>
        <dbReference type="ARBA" id="ARBA00006991"/>
    </source>
</evidence>
<keyword evidence="4" id="KW-0677">Repeat</keyword>
<evidence type="ECO:0000256" key="7">
    <source>
        <dbReference type="ARBA" id="ARBA00023015"/>
    </source>
</evidence>
<feature type="region of interest" description="Disordered" evidence="12">
    <location>
        <begin position="1152"/>
        <end position="1177"/>
    </location>
</feature>
<feature type="domain" description="C2H2-type" evidence="13">
    <location>
        <begin position="777"/>
        <end position="800"/>
    </location>
</feature>
<dbReference type="InterPro" id="IPR003604">
    <property type="entry name" value="Matrin/U1-like-C_Znf_C2H2"/>
</dbReference>
<dbReference type="SUPFAM" id="SSF57667">
    <property type="entry name" value="beta-beta-alpha zinc fingers"/>
    <property type="match status" value="8"/>
</dbReference>
<evidence type="ECO:0000256" key="1">
    <source>
        <dbReference type="ARBA" id="ARBA00004123"/>
    </source>
</evidence>
<feature type="compositionally biased region" description="Basic and acidic residues" evidence="12">
    <location>
        <begin position="394"/>
        <end position="436"/>
    </location>
</feature>
<sequence length="1245" mass="142172">MEDSDTHLCLVCQEKIVGLMNYVAHKQTKCVNKNQKPANNSSYNISTPSNSSTFETLPENDESNKDKLPLMSCIPDVTIDLQQLTEKDSKLPRPNDEPISDIVLENLQVHVSEPYSLLSNLSHEAGCSQLDVNSSGLTTTTPNSNMSDHAVTTSDADISLDINQLNKFINEDFNQVTSQSLETNSVTSPSTDAFFRSLELQSRKSPRKMKSSGNNIDSKNLYSNLESLSITNFLNNLDFSSDEDLTNFPSGDDLDDSDWEDSSIRHPPRSHTGGKWKPGEYPGTRSRRSSGKKMPGGKWKPGMLAKTNKDDKKKKSASQTVNKTYTCEACDITFDKGVKYSAHFGSRSHKENAAALKQAQEEREDHTIEIDSAIPDEQDEQMDVETTTTVVSGKENKDKDSPVTKDQDKKPVKSTKESKDNVSKDKEEMEKIQETDSIKLQSPHICTVCDKKFKRKYEIVQHLMTRFHKNRAVNHPDELAMILNYENYVIKLSAFQCGICQFYFNRHSDLIDHMATEEHREKCDGCIGELMCLLCSTAFENAEELKLHVESSEHLKAIRSAQNSKICVIKEVVDLNCKYCGAKQASVNRLKKHIDVRHKDGKMTTPLRRTKGGNRPACPMCSYVAPYLSALNVHIKRIHTTERPYSCEPCKKKFVEKYSYEKHLKTLLHQRKAKLIGSGDKVFVSWSEETDICVTKTEPRSKRQNRCEKCEFKGDKYEDLRLHCLKEHKDEVTLCKMCDVIFLSVKAYRVHCSGKTHQMNLGLSSESNAEGTGEEVFECPKCLKKFSDQKWMNLHIEFIHNHISSEEELQKLQKEETKVNTLYGEHLNQIVNLPLDASVSCPECGKFVQHERIVEHLRLHTNEKPFICNLCNRGFIGRLSLRRHLMVHVGLTENTCNICNREFKRFNSYKVHMELHKSQESHICSFCGQTFPLLKQLTHHMKRHGERVHKCPIKSCTWSFVLRNELSMHMLTHTGEKKYLCDSCGFAAATKSRLQRHSKTHTGEREFHCDYCTYKAGNRTHLKRHMRIHIGAKPFQCPYCSYTCNTHENIRKHITKTKKHEGMPIYPCTFCKYGTNSTKEFRAHLITAHPESVALDGLDKLAEYSGLYKRAEDPSKPIEGMQILPSKERHGTRHPKTVEMQIPTRLREKLSASLSSPAEENETIPERTQKATHSWSESNSYDVKTNWDETTCNIPTVAYQTEVSDQKMYHVMGPSSANFSNLTPVSNYDILNVVILEHNNQFSQN</sequence>
<keyword evidence="3" id="KW-0479">Metal-binding</keyword>
<dbReference type="GO" id="GO:0008270">
    <property type="term" value="F:zinc ion binding"/>
    <property type="evidence" value="ECO:0007669"/>
    <property type="project" value="UniProtKB-KW"/>
</dbReference>
<comment type="similarity">
    <text evidence="2">Belongs to the krueppel C2H2-type zinc-finger protein family.</text>
</comment>
<keyword evidence="7" id="KW-0805">Transcription regulation</keyword>
<feature type="domain" description="C2H2-type" evidence="13">
    <location>
        <begin position="645"/>
        <end position="674"/>
    </location>
</feature>
<evidence type="ECO:0000256" key="3">
    <source>
        <dbReference type="ARBA" id="ARBA00022723"/>
    </source>
</evidence>
<reference evidence="14 15" key="1">
    <citation type="submission" date="2024-01" db="EMBL/GenBank/DDBJ databases">
        <title>The genome of the rayed Mediterranean limpet Patella caerulea (Linnaeus, 1758).</title>
        <authorList>
            <person name="Anh-Thu Weber A."/>
            <person name="Halstead-Nussloch G."/>
        </authorList>
    </citation>
    <scope>NUCLEOTIDE SEQUENCE [LARGE SCALE GENOMIC DNA]</scope>
    <source>
        <strain evidence="14">AATW-2023a</strain>
        <tissue evidence="14">Whole specimen</tissue>
    </source>
</reference>
<evidence type="ECO:0000313" key="14">
    <source>
        <dbReference type="EMBL" id="KAK6185964.1"/>
    </source>
</evidence>
<feature type="domain" description="C2H2-type" evidence="13">
    <location>
        <begin position="922"/>
        <end position="944"/>
    </location>
</feature>
<dbReference type="PANTHER" id="PTHR24379:SF125">
    <property type="entry name" value="C2H2-TYPE DOMAIN-CONTAINING PROTEIN"/>
    <property type="match status" value="1"/>
</dbReference>
<feature type="region of interest" description="Disordered" evidence="12">
    <location>
        <begin position="33"/>
        <end position="69"/>
    </location>
</feature>
<dbReference type="AlphaFoldDB" id="A0AAN8K0G3"/>
<feature type="domain" description="C2H2-type" evidence="13">
    <location>
        <begin position="616"/>
        <end position="644"/>
    </location>
</feature>
<evidence type="ECO:0000256" key="8">
    <source>
        <dbReference type="ARBA" id="ARBA00023125"/>
    </source>
</evidence>
<feature type="domain" description="C2H2-type" evidence="13">
    <location>
        <begin position="444"/>
        <end position="473"/>
    </location>
</feature>
<dbReference type="Proteomes" id="UP001347796">
    <property type="component" value="Unassembled WGS sequence"/>
</dbReference>
<dbReference type="SMART" id="SM00451">
    <property type="entry name" value="ZnF_U1"/>
    <property type="match status" value="7"/>
</dbReference>
<dbReference type="InterPro" id="IPR013087">
    <property type="entry name" value="Znf_C2H2_type"/>
</dbReference>
<feature type="compositionally biased region" description="Low complexity" evidence="12">
    <location>
        <begin position="39"/>
        <end position="52"/>
    </location>
</feature>
<evidence type="ECO:0000259" key="13">
    <source>
        <dbReference type="PROSITE" id="PS50157"/>
    </source>
</evidence>
<dbReference type="GO" id="GO:0005634">
    <property type="term" value="C:nucleus"/>
    <property type="evidence" value="ECO:0007669"/>
    <property type="project" value="UniProtKB-SubCell"/>
</dbReference>
<feature type="compositionally biased region" description="Acidic residues" evidence="12">
    <location>
        <begin position="374"/>
        <end position="383"/>
    </location>
</feature>